<dbReference type="InterPro" id="IPR005302">
    <property type="entry name" value="MoCF_Sase_C"/>
</dbReference>
<evidence type="ECO:0000313" key="4">
    <source>
        <dbReference type="Proteomes" id="UP001164459"/>
    </source>
</evidence>
<feature type="domain" description="MOSC" evidence="2">
    <location>
        <begin position="88"/>
        <end position="256"/>
    </location>
</feature>
<accession>A0ABY7GSM9</accession>
<reference evidence="3" key="1">
    <citation type="submission" date="2022-11" db="EMBL/GenBank/DDBJ databases">
        <title>Minimal conservation of predation-associated metabolite biosynthetic gene clusters underscores biosynthetic potential of Myxococcota including descriptions for ten novel species: Archangium lansinium sp. nov., Myxococcus landrumus sp. nov., Nannocystis bai.</title>
        <authorList>
            <person name="Ahearne A."/>
            <person name="Stevens C."/>
            <person name="Dowd S."/>
        </authorList>
    </citation>
    <scope>NUCLEOTIDE SEQUENCE</scope>
    <source>
        <strain evidence="3">Fl3</strain>
    </source>
</reference>
<proteinExistence type="predicted"/>
<dbReference type="SUPFAM" id="SSF50800">
    <property type="entry name" value="PK beta-barrel domain-like"/>
    <property type="match status" value="1"/>
</dbReference>
<dbReference type="Proteomes" id="UP001164459">
    <property type="component" value="Chromosome"/>
</dbReference>
<dbReference type="Pfam" id="PF03473">
    <property type="entry name" value="MOSC"/>
    <property type="match status" value="1"/>
</dbReference>
<dbReference type="InterPro" id="IPR011037">
    <property type="entry name" value="Pyrv_Knase-like_insert_dom_sf"/>
</dbReference>
<protein>
    <submittedName>
        <fullName evidence="3">MOSC domain-containing protein</fullName>
    </submittedName>
</protein>
<organism evidence="3 4">
    <name type="scientific">Nannocystis punicea</name>
    <dbReference type="NCBI Taxonomy" id="2995304"/>
    <lineage>
        <taxon>Bacteria</taxon>
        <taxon>Pseudomonadati</taxon>
        <taxon>Myxococcota</taxon>
        <taxon>Polyangia</taxon>
        <taxon>Nannocystales</taxon>
        <taxon>Nannocystaceae</taxon>
        <taxon>Nannocystis</taxon>
    </lineage>
</organism>
<gene>
    <name evidence="3" type="ORF">O0S08_27550</name>
</gene>
<feature type="region of interest" description="Disordered" evidence="1">
    <location>
        <begin position="252"/>
        <end position="287"/>
    </location>
</feature>
<dbReference type="RefSeq" id="WP_269032292.1">
    <property type="nucleotide sequence ID" value="NZ_CP114040.1"/>
</dbReference>
<evidence type="ECO:0000259" key="2">
    <source>
        <dbReference type="PROSITE" id="PS51340"/>
    </source>
</evidence>
<dbReference type="InterPro" id="IPR005303">
    <property type="entry name" value="MOCOS_middle"/>
</dbReference>
<evidence type="ECO:0000313" key="3">
    <source>
        <dbReference type="EMBL" id="WAS89966.1"/>
    </source>
</evidence>
<sequence>MTTEETMGVLAIWRYPVKAMLGEPLTEVEVDHAGCTGDRRYVAVDVDTGEAIANKRGPTHPALRACRAALLADRDEPVPLRVTLPDGEVVEGAAVEPALSSLLGRRVRLQAAGDAPGRFAAPGGHQDFAPVHVLTTRTLAHLRALLPDAAWDVRRFRPNFLLDDGDEPGAFSEDALLGRDLRGPSGLALAVGLPTPRCVVVTRAHEEVPADPRVLRTIADHHEFDLGPFGRHACAGAYAETRTPGRVRVGDVLVPTAPRPPPRPRSRPLWPACRPCSAPTRRPEGWS</sequence>
<dbReference type="Pfam" id="PF03476">
    <property type="entry name" value="MOSC_N"/>
    <property type="match status" value="1"/>
</dbReference>
<dbReference type="EMBL" id="CP114040">
    <property type="protein sequence ID" value="WAS89966.1"/>
    <property type="molecule type" value="Genomic_DNA"/>
</dbReference>
<evidence type="ECO:0000256" key="1">
    <source>
        <dbReference type="SAM" id="MobiDB-lite"/>
    </source>
</evidence>
<keyword evidence="4" id="KW-1185">Reference proteome</keyword>
<dbReference type="PROSITE" id="PS51340">
    <property type="entry name" value="MOSC"/>
    <property type="match status" value="1"/>
</dbReference>
<name>A0ABY7GSM9_9BACT</name>